<accession>M4NLA0</accession>
<dbReference type="eggNOG" id="COG3170">
    <property type="taxonomic scope" value="Bacteria"/>
</dbReference>
<feature type="compositionally biased region" description="Pro residues" evidence="2">
    <location>
        <begin position="168"/>
        <end position="184"/>
    </location>
</feature>
<keyword evidence="4" id="KW-0732">Signal</keyword>
<proteinExistence type="predicted"/>
<gene>
    <name evidence="6" type="ORF">R2APBS1_1345</name>
</gene>
<keyword evidence="3" id="KW-0812">Transmembrane</keyword>
<feature type="signal peptide" evidence="4">
    <location>
        <begin position="1"/>
        <end position="22"/>
    </location>
</feature>
<keyword evidence="3" id="KW-0472">Membrane</keyword>
<dbReference type="EMBL" id="CP003470">
    <property type="protein sequence ID" value="AGG88496.1"/>
    <property type="molecule type" value="Genomic_DNA"/>
</dbReference>
<dbReference type="KEGG" id="rhd:R2APBS1_1345"/>
<feature type="coiled-coil region" evidence="1">
    <location>
        <begin position="336"/>
        <end position="391"/>
    </location>
</feature>
<dbReference type="AlphaFoldDB" id="M4NLA0"/>
<evidence type="ECO:0000313" key="6">
    <source>
        <dbReference type="EMBL" id="AGG88496.1"/>
    </source>
</evidence>
<evidence type="ECO:0000256" key="2">
    <source>
        <dbReference type="SAM" id="MobiDB-lite"/>
    </source>
</evidence>
<keyword evidence="1" id="KW-0175">Coiled coil</keyword>
<dbReference type="STRING" id="666685.R2APBS1_1345"/>
<evidence type="ECO:0000256" key="1">
    <source>
        <dbReference type="SAM" id="Coils"/>
    </source>
</evidence>
<feature type="transmembrane region" description="Helical" evidence="3">
    <location>
        <begin position="503"/>
        <end position="521"/>
    </location>
</feature>
<feature type="region of interest" description="Disordered" evidence="2">
    <location>
        <begin position="310"/>
        <end position="330"/>
    </location>
</feature>
<dbReference type="HOGENOM" id="CLU_007099_0_0_6"/>
<dbReference type="Gene3D" id="1.20.58.2200">
    <property type="match status" value="1"/>
</dbReference>
<dbReference type="Pfam" id="PF25800">
    <property type="entry name" value="FimV_N"/>
    <property type="match status" value="1"/>
</dbReference>
<evidence type="ECO:0000259" key="5">
    <source>
        <dbReference type="Pfam" id="PF25800"/>
    </source>
</evidence>
<reference evidence="6 7" key="1">
    <citation type="submission" date="2012-04" db="EMBL/GenBank/DDBJ databases">
        <title>Complete genome of Rhodanobacter sp. 2APBS1.</title>
        <authorList>
            <consortium name="US DOE Joint Genome Institute"/>
            <person name="Huntemann M."/>
            <person name="Wei C.-L."/>
            <person name="Han J."/>
            <person name="Detter J.C."/>
            <person name="Han C."/>
            <person name="Tapia R."/>
            <person name="Munk A.C.C."/>
            <person name="Chen A."/>
            <person name="Krypides N."/>
            <person name="Mavromatis K."/>
            <person name="Markowitz V."/>
            <person name="Szeto E."/>
            <person name="Ivanova N."/>
            <person name="Mikhailova N."/>
            <person name="Ovchinnikova G."/>
            <person name="Pagani I."/>
            <person name="Pati A."/>
            <person name="Goodwin L."/>
            <person name="Peters L."/>
            <person name="Pitluck S."/>
            <person name="Woyke T."/>
            <person name="Prakash O."/>
            <person name="Elkins J."/>
            <person name="Brown S."/>
            <person name="Palumbo A."/>
            <person name="Hemme C."/>
            <person name="Zhou J."/>
            <person name="Watson D."/>
            <person name="Jardine P."/>
            <person name="Kostka J."/>
            <person name="Green S."/>
        </authorList>
    </citation>
    <scope>NUCLEOTIDE SEQUENCE [LARGE SCALE GENOMIC DNA]</scope>
    <source>
        <strain evidence="6 7">2APBS1</strain>
    </source>
</reference>
<protein>
    <submittedName>
        <fullName evidence="6">FimV N-terminal domain protein</fullName>
    </submittedName>
</protein>
<evidence type="ECO:0000256" key="3">
    <source>
        <dbReference type="SAM" id="Phobius"/>
    </source>
</evidence>
<feature type="chain" id="PRO_5004056380" evidence="4">
    <location>
        <begin position="23"/>
        <end position="796"/>
    </location>
</feature>
<feature type="domain" description="FimV N-terminal" evidence="5">
    <location>
        <begin position="24"/>
        <end position="130"/>
    </location>
</feature>
<dbReference type="InterPro" id="IPR020012">
    <property type="entry name" value="LysM_FimV"/>
</dbReference>
<feature type="region of interest" description="Disordered" evidence="2">
    <location>
        <begin position="162"/>
        <end position="191"/>
    </location>
</feature>
<evidence type="ECO:0000256" key="4">
    <source>
        <dbReference type="SAM" id="SignalP"/>
    </source>
</evidence>
<dbReference type="InterPro" id="IPR057840">
    <property type="entry name" value="FimV_N"/>
</dbReference>
<dbReference type="RefSeq" id="WP_015447325.1">
    <property type="nucleotide sequence ID" value="NC_020541.1"/>
</dbReference>
<name>M4NLA0_9GAMM</name>
<sequence length="796" mass="81711" precursor="true">MNRSLKLSMLIVLALGSSQAMAVDLGQIQVKSALGQPLLAEIPLHPDSPAELQGLTVQLASSEEFARAGIAGGRTAIPLHFSVANAGAGHPVIRITSSAPVDDPFLDLLIEVNGKAGKSVREYAILLDPPGASAAAAAPAAPATPAPSQPAPHIRAPVTAPVAAQPKPAAPAPAPAPIQKPKPAAPALNNGQYGPVEHGQTLSSIARSVAPAGVDAQQMMLALQQANPDAFYRNNINALKSGSVLRVPTSAEAQAMTIAAAVAEVRRQNSDWRAGVPGKPTVVADAATRASSTATPARAPDAGDRLALVPAKEGSSAGTRGGGAGDKSSTGLRQDLLRTQESLASLQQQSADLKGRLKDLADINSKNERLLSLKDNEIAELQAKLATARKAAGMPPAATPVAAASSAKTTPVAAAAPTEKLETATAMASTAAGVSAAPVAAGSTAASTPVAASSLAGAPAHGASVVTTPIATPAPAKPVEKPAAMHPASVPATLEQPWYMQTWAWAAAAGAVVLLILLAMLGRRRKPAADAPKAASSLADRFGSAPAAGQDLPGDDVDQDELLDQLAEHPDDIGLHLELVTLYYSRRDVEHFEAAAEAMHAHITDPQQDEWQDVLHMGEDLVPGHPLFDHHAESAVPDDAEARGGFNIDDYADKADAPTVVSSMPPPLPPGASKPVSEYNFNFDLTRAVVEPPARPAPAADDATVAAPLAASRPSAPAEPVSSWHFDEEDSTPLAADGGHDLGEFNDDPVDTKLDLARAYIDMGDAEGARAMLGEVVKEGSQMQKDTAKRLLDSLH</sequence>
<keyword evidence="3" id="KW-1133">Transmembrane helix</keyword>
<organism evidence="6 7">
    <name type="scientific">Rhodanobacter denitrificans</name>
    <dbReference type="NCBI Taxonomy" id="666685"/>
    <lineage>
        <taxon>Bacteria</taxon>
        <taxon>Pseudomonadati</taxon>
        <taxon>Pseudomonadota</taxon>
        <taxon>Gammaproteobacteria</taxon>
        <taxon>Lysobacterales</taxon>
        <taxon>Rhodanobacteraceae</taxon>
        <taxon>Rhodanobacter</taxon>
    </lineage>
</organism>
<feature type="region of interest" description="Disordered" evidence="2">
    <location>
        <begin position="135"/>
        <end position="154"/>
    </location>
</feature>
<keyword evidence="7" id="KW-1185">Reference proteome</keyword>
<dbReference type="InterPro" id="IPR020011">
    <property type="entry name" value="FimV_C"/>
</dbReference>
<evidence type="ECO:0000313" key="7">
    <source>
        <dbReference type="Proteomes" id="UP000011859"/>
    </source>
</evidence>
<dbReference type="OrthoDB" id="5298707at2"/>
<dbReference type="NCBIfam" id="TIGR03505">
    <property type="entry name" value="FimV_core"/>
    <property type="match status" value="1"/>
</dbReference>
<dbReference type="Proteomes" id="UP000011859">
    <property type="component" value="Chromosome"/>
</dbReference>
<dbReference type="InterPro" id="IPR038440">
    <property type="entry name" value="FimV_C_sf"/>
</dbReference>
<dbReference type="NCBIfam" id="TIGR03504">
    <property type="entry name" value="FimV_Cterm"/>
    <property type="match status" value="1"/>
</dbReference>